<dbReference type="EMBL" id="AMRV01000003">
    <property type="protein sequence ID" value="EMD83568.1"/>
    <property type="molecule type" value="Genomic_DNA"/>
</dbReference>
<comment type="caution">
    <text evidence="2">The sequence shown here is derived from an EMBL/GenBank/DDBJ whole genome shotgun (WGS) entry which is preliminary data.</text>
</comment>
<dbReference type="Proteomes" id="UP000011717">
    <property type="component" value="Unassembled WGS sequence"/>
</dbReference>
<name>M2U6E1_9SPHN</name>
<dbReference type="Gene3D" id="3.30.1370.110">
    <property type="match status" value="1"/>
</dbReference>
<dbReference type="OrthoDB" id="7165597at2"/>
<keyword evidence="3" id="KW-1185">Reference proteome</keyword>
<dbReference type="InterPro" id="IPR036063">
    <property type="entry name" value="Smr_dom_sf"/>
</dbReference>
<proteinExistence type="predicted"/>
<evidence type="ECO:0000313" key="2">
    <source>
        <dbReference type="EMBL" id="EMD83568.1"/>
    </source>
</evidence>
<organism evidence="2 3">
    <name type="scientific">Pacificimonas flava</name>
    <dbReference type="NCBI Taxonomy" id="1234595"/>
    <lineage>
        <taxon>Bacteria</taxon>
        <taxon>Pseudomonadati</taxon>
        <taxon>Pseudomonadota</taxon>
        <taxon>Alphaproteobacteria</taxon>
        <taxon>Sphingomonadales</taxon>
        <taxon>Sphingosinicellaceae</taxon>
        <taxon>Pacificimonas</taxon>
    </lineage>
</organism>
<evidence type="ECO:0000313" key="3">
    <source>
        <dbReference type="Proteomes" id="UP000011717"/>
    </source>
</evidence>
<gene>
    <name evidence="2" type="ORF">C725_1469</name>
</gene>
<dbReference type="InterPro" id="IPR002625">
    <property type="entry name" value="Smr_dom"/>
</dbReference>
<dbReference type="PANTHER" id="PTHR35562">
    <property type="entry name" value="DNA ENDONUCLEASE SMRA-RELATED"/>
    <property type="match status" value="1"/>
</dbReference>
<accession>M2U6E1</accession>
<protein>
    <submittedName>
        <fullName evidence="2">Smr protein/MutS2</fullName>
    </submittedName>
</protein>
<reference evidence="2 3" key="1">
    <citation type="journal article" date="2013" name="Genome Announc.">
        <title>Draft Genome Sequence of Strain JLT2015T, Belonging to the Family Sphingomonadaceae of the Alphaproteobacteria.</title>
        <authorList>
            <person name="Tang K."/>
            <person name="Liu K."/>
            <person name="Li S."/>
            <person name="Jiao N."/>
        </authorList>
    </citation>
    <scope>NUCLEOTIDE SEQUENCE [LARGE SCALE GENOMIC DNA]</scope>
    <source>
        <strain evidence="2 3">JLT2015</strain>
    </source>
</reference>
<dbReference type="Pfam" id="PF01713">
    <property type="entry name" value="Smr"/>
    <property type="match status" value="1"/>
</dbReference>
<sequence>MLPVRVFASLERCGALMVRRAKPLTPADAALWHQLAQTVRPLDRSGDAAPPSPPKLRVSVRDTVPAAPDMNADLAARPVSGASLDGGWDKRLRKGAVRPQRTVDLHGLTQAAAHDALVSAVQNAYADGLRTLLVITGKPRGPDEAPRGILSQRFPIWCEGADLRPYIAALRPASQRHGGSGASYVILRRQR</sequence>
<dbReference type="PROSITE" id="PS50828">
    <property type="entry name" value="SMR"/>
    <property type="match status" value="1"/>
</dbReference>
<dbReference type="RefSeq" id="WP_008601409.1">
    <property type="nucleotide sequence ID" value="NZ_AMRV01000003.1"/>
</dbReference>
<evidence type="ECO:0000259" key="1">
    <source>
        <dbReference type="PROSITE" id="PS50828"/>
    </source>
</evidence>
<dbReference type="PANTHER" id="PTHR35562:SF2">
    <property type="entry name" value="DNA ENDONUCLEASE SMRA-RELATED"/>
    <property type="match status" value="1"/>
</dbReference>
<feature type="domain" description="Smr" evidence="1">
    <location>
        <begin position="103"/>
        <end position="188"/>
    </location>
</feature>
<dbReference type="SUPFAM" id="SSF160443">
    <property type="entry name" value="SMR domain-like"/>
    <property type="match status" value="1"/>
</dbReference>
<dbReference type="AlphaFoldDB" id="M2U6E1"/>